<dbReference type="InterPro" id="IPR013813">
    <property type="entry name" value="Endoribo_LPSP/chorism_mut-like"/>
</dbReference>
<dbReference type="PANTHER" id="PTHR43760:SF1">
    <property type="entry name" value="ENDORIBONUCLEASE L-PSP_CHORISMATE MUTASE-LIKE DOMAIN-CONTAINING PROTEIN"/>
    <property type="match status" value="1"/>
</dbReference>
<evidence type="ECO:0000313" key="2">
    <source>
        <dbReference type="EMBL" id="SCL32673.1"/>
    </source>
</evidence>
<keyword evidence="3" id="KW-1185">Reference proteome</keyword>
<accession>A0A1C6STU3</accession>
<dbReference type="SUPFAM" id="SSF55298">
    <property type="entry name" value="YjgF-like"/>
    <property type="match status" value="1"/>
</dbReference>
<feature type="domain" description="Endoribonuclease L-PSP/chorismate mutase-like" evidence="1">
    <location>
        <begin position="6"/>
        <end position="127"/>
    </location>
</feature>
<protein>
    <submittedName>
        <fullName evidence="2">Enamine deaminase RidA, house cleaning of reactive enamine intermediates, YjgF/YER057c/UK114 family</fullName>
    </submittedName>
</protein>
<dbReference type="CDD" id="cd02199">
    <property type="entry name" value="YjgF_YER057c_UK114_like_1"/>
    <property type="match status" value="1"/>
</dbReference>
<name>A0A1C6STU3_9ACTN</name>
<organism evidence="2 3">
    <name type="scientific">Micromonospora rhizosphaerae</name>
    <dbReference type="NCBI Taxonomy" id="568872"/>
    <lineage>
        <taxon>Bacteria</taxon>
        <taxon>Bacillati</taxon>
        <taxon>Actinomycetota</taxon>
        <taxon>Actinomycetes</taxon>
        <taxon>Micromonosporales</taxon>
        <taxon>Micromonosporaceae</taxon>
        <taxon>Micromonospora</taxon>
    </lineage>
</organism>
<dbReference type="RefSeq" id="WP_091344162.1">
    <property type="nucleotide sequence ID" value="NZ_FMHV01000002.1"/>
</dbReference>
<dbReference type="InterPro" id="IPR035959">
    <property type="entry name" value="RutC-like_sf"/>
</dbReference>
<dbReference type="Proteomes" id="UP000199413">
    <property type="component" value="Unassembled WGS sequence"/>
</dbReference>
<dbReference type="STRING" id="568872.GA0070624_4537"/>
<reference evidence="3" key="1">
    <citation type="submission" date="2016-06" db="EMBL/GenBank/DDBJ databases">
        <authorList>
            <person name="Varghese N."/>
            <person name="Submissions Spin"/>
        </authorList>
    </citation>
    <scope>NUCLEOTIDE SEQUENCE [LARGE SCALE GENOMIC DNA]</scope>
    <source>
        <strain evidence="3">DSM 45431</strain>
    </source>
</reference>
<dbReference type="AlphaFoldDB" id="A0A1C6STU3"/>
<dbReference type="Pfam" id="PF14588">
    <property type="entry name" value="YjgF_endoribonc"/>
    <property type="match status" value="1"/>
</dbReference>
<dbReference type="OrthoDB" id="9806229at2"/>
<proteinExistence type="predicted"/>
<dbReference type="Gene3D" id="3.30.1330.40">
    <property type="entry name" value="RutC-like"/>
    <property type="match status" value="1"/>
</dbReference>
<sequence>MAEPAGGETLPAPPAPQGHYVPVVVHAGIAYTAGMTPRVDGQLAVRGLVGAALTVAEVRAAARLAASNAVAAVAEAVGGLDRVRRCLRMTVYVACRPDFTQHSAVADGASEALRDWLGERGAVARSAVGVSSLPSGAPVEVELTVAVTAD</sequence>
<gene>
    <name evidence="2" type="ORF">GA0070624_4537</name>
</gene>
<dbReference type="EMBL" id="FMHV01000002">
    <property type="protein sequence ID" value="SCL32673.1"/>
    <property type="molecule type" value="Genomic_DNA"/>
</dbReference>
<evidence type="ECO:0000259" key="1">
    <source>
        <dbReference type="Pfam" id="PF14588"/>
    </source>
</evidence>
<dbReference type="PANTHER" id="PTHR43760">
    <property type="entry name" value="ENDORIBONUCLEASE-RELATED"/>
    <property type="match status" value="1"/>
</dbReference>
<evidence type="ECO:0000313" key="3">
    <source>
        <dbReference type="Proteomes" id="UP000199413"/>
    </source>
</evidence>